<dbReference type="EMBL" id="JANAWD010000345">
    <property type="protein sequence ID" value="KAJ3480990.1"/>
    <property type="molecule type" value="Genomic_DNA"/>
</dbReference>
<feature type="compositionally biased region" description="Low complexity" evidence="1">
    <location>
        <begin position="90"/>
        <end position="109"/>
    </location>
</feature>
<accession>A0AAD5UY72</accession>
<evidence type="ECO:0000313" key="2">
    <source>
        <dbReference type="EMBL" id="KAJ3480990.1"/>
    </source>
</evidence>
<dbReference type="Proteomes" id="UP001212997">
    <property type="component" value="Unassembled WGS sequence"/>
</dbReference>
<proteinExistence type="predicted"/>
<evidence type="ECO:0000256" key="1">
    <source>
        <dbReference type="SAM" id="MobiDB-lite"/>
    </source>
</evidence>
<organism evidence="2 3">
    <name type="scientific">Meripilus lineatus</name>
    <dbReference type="NCBI Taxonomy" id="2056292"/>
    <lineage>
        <taxon>Eukaryota</taxon>
        <taxon>Fungi</taxon>
        <taxon>Dikarya</taxon>
        <taxon>Basidiomycota</taxon>
        <taxon>Agaricomycotina</taxon>
        <taxon>Agaricomycetes</taxon>
        <taxon>Polyporales</taxon>
        <taxon>Meripilaceae</taxon>
        <taxon>Meripilus</taxon>
    </lineage>
</organism>
<feature type="region of interest" description="Disordered" evidence="1">
    <location>
        <begin position="80"/>
        <end position="109"/>
    </location>
</feature>
<evidence type="ECO:0000313" key="3">
    <source>
        <dbReference type="Proteomes" id="UP001212997"/>
    </source>
</evidence>
<reference evidence="2" key="1">
    <citation type="submission" date="2022-07" db="EMBL/GenBank/DDBJ databases">
        <title>Genome Sequence of Physisporinus lineatus.</title>
        <authorList>
            <person name="Buettner E."/>
        </authorList>
    </citation>
    <scope>NUCLEOTIDE SEQUENCE</scope>
    <source>
        <strain evidence="2">VT162</strain>
    </source>
</reference>
<protein>
    <recommendedName>
        <fullName evidence="4">F-box domain-containing protein</fullName>
    </recommendedName>
</protein>
<gene>
    <name evidence="2" type="ORF">NLI96_g7972</name>
</gene>
<sequence length="339" mass="38844">MIISSIPERNGPYGDFDYMRARTLCACSLVCRSWASPSRIHLFRYVRLTRITAPSFIEFIENSPVVGAYVERITFEGEHCPDPDTEAFSDDGTASSTSDETSSDDGSSSGLGFPLTWLHQLSRTIRLLLPKLCRVEYAWFHLPPHFHASVRLGRPSSVTSLNIREVDFESFVDFIQLLCSYDCLEHLTINHPRWIHPSFEGVYHFGQRWGCTLKSLNIFADNEYGYDICYWFAKGRTPRTAESLRIFVGDGGFVDTKRDSTGSPASFPPIPMEVLNRWTTTLKRLDLSVNSEILPSNFKEYANPAKWILSESDVRSHTPSRKVLRNFGVRYRYYRFTTV</sequence>
<comment type="caution">
    <text evidence="2">The sequence shown here is derived from an EMBL/GenBank/DDBJ whole genome shotgun (WGS) entry which is preliminary data.</text>
</comment>
<evidence type="ECO:0008006" key="4">
    <source>
        <dbReference type="Google" id="ProtNLM"/>
    </source>
</evidence>
<name>A0AAD5UY72_9APHY</name>
<dbReference type="AlphaFoldDB" id="A0AAD5UY72"/>
<keyword evidence="3" id="KW-1185">Reference proteome</keyword>